<feature type="transmembrane region" description="Helical" evidence="8">
    <location>
        <begin position="105"/>
        <end position="124"/>
    </location>
</feature>
<feature type="transmembrane region" description="Helical" evidence="8">
    <location>
        <begin position="6"/>
        <end position="24"/>
    </location>
</feature>
<keyword evidence="10" id="KW-1185">Reference proteome</keyword>
<feature type="transmembrane region" description="Helical" evidence="8">
    <location>
        <begin position="31"/>
        <end position="50"/>
    </location>
</feature>
<feature type="transmembrane region" description="Helical" evidence="8">
    <location>
        <begin position="266"/>
        <end position="286"/>
    </location>
</feature>
<evidence type="ECO:0000256" key="6">
    <source>
        <dbReference type="ARBA" id="ARBA00022989"/>
    </source>
</evidence>
<evidence type="ECO:0000256" key="1">
    <source>
        <dbReference type="ARBA" id="ARBA00004651"/>
    </source>
</evidence>
<dbReference type="Pfam" id="PF02652">
    <property type="entry name" value="Lactate_perm"/>
    <property type="match status" value="1"/>
</dbReference>
<accession>K6VKS2</accession>
<dbReference type="EMBL" id="BAHD01000049">
    <property type="protein sequence ID" value="GAB96788.1"/>
    <property type="molecule type" value="Genomic_DNA"/>
</dbReference>
<evidence type="ECO:0000313" key="10">
    <source>
        <dbReference type="Proteomes" id="UP000008366"/>
    </source>
</evidence>
<name>K6VKS2_9MICO</name>
<feature type="transmembrane region" description="Helical" evidence="8">
    <location>
        <begin position="324"/>
        <end position="345"/>
    </location>
</feature>
<dbReference type="GO" id="GO:0005886">
    <property type="term" value="C:plasma membrane"/>
    <property type="evidence" value="ECO:0007669"/>
    <property type="project" value="UniProtKB-SubCell"/>
</dbReference>
<dbReference type="eggNOG" id="COG1620">
    <property type="taxonomic scope" value="Bacteria"/>
</dbReference>
<feature type="transmembrane region" description="Helical" evidence="8">
    <location>
        <begin position="377"/>
        <end position="395"/>
    </location>
</feature>
<feature type="transmembrane region" description="Helical" evidence="8">
    <location>
        <begin position="238"/>
        <end position="260"/>
    </location>
</feature>
<evidence type="ECO:0000256" key="5">
    <source>
        <dbReference type="ARBA" id="ARBA00022692"/>
    </source>
</evidence>
<dbReference type="InterPro" id="IPR003804">
    <property type="entry name" value="Lactate_perm"/>
</dbReference>
<dbReference type="GO" id="GO:0015129">
    <property type="term" value="F:lactate transmembrane transporter activity"/>
    <property type="evidence" value="ECO:0007669"/>
    <property type="project" value="UniProtKB-UniRule"/>
</dbReference>
<dbReference type="GO" id="GO:0015295">
    <property type="term" value="F:solute:proton symporter activity"/>
    <property type="evidence" value="ECO:0007669"/>
    <property type="project" value="TreeGrafter"/>
</dbReference>
<dbReference type="STRING" id="1184609.KILIM_049_00050"/>
<feature type="transmembrane region" description="Helical" evidence="8">
    <location>
        <begin position="194"/>
        <end position="226"/>
    </location>
</feature>
<keyword evidence="5 8" id="KW-0812">Transmembrane</keyword>
<evidence type="ECO:0000313" key="9">
    <source>
        <dbReference type="EMBL" id="GAB96788.1"/>
    </source>
</evidence>
<organism evidence="9 10">
    <name type="scientific">Kineosphaera limosa NBRC 100340</name>
    <dbReference type="NCBI Taxonomy" id="1184609"/>
    <lineage>
        <taxon>Bacteria</taxon>
        <taxon>Bacillati</taxon>
        <taxon>Actinomycetota</taxon>
        <taxon>Actinomycetes</taxon>
        <taxon>Micrococcales</taxon>
        <taxon>Dermatophilaceae</taxon>
        <taxon>Kineosphaera</taxon>
    </lineage>
</organism>
<dbReference type="AlphaFoldDB" id="K6VKS2"/>
<evidence type="ECO:0000256" key="7">
    <source>
        <dbReference type="ARBA" id="ARBA00023136"/>
    </source>
</evidence>
<comment type="similarity">
    <text evidence="2 8">Belongs to the lactate permease family.</text>
</comment>
<sequence length="447" mass="47449">MDNLGLLSLLAVAPIAVVGVLLAGLRWPAKYAMPVGYVIALATAGFVWQVQPAALAAATIEGFIIALTLLYIVFGALLLLATVIASGAMDRIKAGFDNISTDRRVQAIIIGWLFGSFIEGASGFGTPAAVAAPLLLALGFPAMAAVMVGLIIQSTPVSFGAVGTPILVGVANGLEKDSAPMQARLAELGMEYPQYIALIGFNVAVIHALVGILIPLIISVMLTGFFGERRSFAEGLKIWPFAIYASLAMTVPYVFVAYVLGPEFPSLLGGLFGLALVMFTSSKGFLMPKETFSFPPRSRWEQRWLGNFDANKVREGAGERGEMSLLTAWAPYILLAVLLVLTRIIDPLQSVLTSTTVPMTIPFADILGTNVSTTVQLFYSPGTLLIIVCAVTYVLHKMPGHAIADTWKVAGKQLLGTAVALDSRSRWCGCSSVRAPTSTTPGWPPCR</sequence>
<feature type="transmembrane region" description="Helical" evidence="8">
    <location>
        <begin position="130"/>
        <end position="150"/>
    </location>
</feature>
<comment type="subcellular location">
    <subcellularLocation>
        <location evidence="1 8">Cell membrane</location>
        <topology evidence="1 8">Multi-pass membrane protein</topology>
    </subcellularLocation>
</comment>
<dbReference type="PANTHER" id="PTHR30003">
    <property type="entry name" value="L-LACTATE PERMEASE"/>
    <property type="match status" value="1"/>
</dbReference>
<evidence type="ECO:0000256" key="8">
    <source>
        <dbReference type="RuleBase" id="RU365092"/>
    </source>
</evidence>
<comment type="function">
    <text evidence="8">Uptake of L-lactate across the membrane. Can also transport D-lactate and glycolate.</text>
</comment>
<keyword evidence="3 8" id="KW-0813">Transport</keyword>
<evidence type="ECO:0000256" key="4">
    <source>
        <dbReference type="ARBA" id="ARBA00022475"/>
    </source>
</evidence>
<reference evidence="9 10" key="1">
    <citation type="submission" date="2012-08" db="EMBL/GenBank/DDBJ databases">
        <title>Whole genome shotgun sequence of Kineosphaera limosa NBRC 100340.</title>
        <authorList>
            <person name="Yoshida I."/>
            <person name="Isaki S."/>
            <person name="Hosoyama A."/>
            <person name="Tsuchikane K."/>
            <person name="Katsumata H."/>
            <person name="Ando Y."/>
            <person name="Ohji S."/>
            <person name="Hamada M."/>
            <person name="Tamura T."/>
            <person name="Yamazoe A."/>
            <person name="Yamazaki S."/>
            <person name="Fujita N."/>
        </authorList>
    </citation>
    <scope>NUCLEOTIDE SEQUENCE [LARGE SCALE GENOMIC DNA]</scope>
    <source>
        <strain evidence="9 10">NBRC 100340</strain>
    </source>
</reference>
<dbReference type="RefSeq" id="WP_006593320.1">
    <property type="nucleotide sequence ID" value="NZ_BAHD01000049.1"/>
</dbReference>
<keyword evidence="6 8" id="KW-1133">Transmembrane helix</keyword>
<keyword evidence="4 8" id="KW-1003">Cell membrane</keyword>
<dbReference type="PANTHER" id="PTHR30003:SF0">
    <property type="entry name" value="GLYCOLATE PERMEASE GLCA-RELATED"/>
    <property type="match status" value="1"/>
</dbReference>
<protein>
    <recommendedName>
        <fullName evidence="8">L-lactate permease</fullName>
    </recommendedName>
</protein>
<comment type="caution">
    <text evidence="9">The sequence shown here is derived from an EMBL/GenBank/DDBJ whole genome shotgun (WGS) entry which is preliminary data.</text>
</comment>
<feature type="transmembrane region" description="Helical" evidence="8">
    <location>
        <begin position="62"/>
        <end position="84"/>
    </location>
</feature>
<proteinExistence type="inferred from homology"/>
<evidence type="ECO:0000256" key="3">
    <source>
        <dbReference type="ARBA" id="ARBA00022448"/>
    </source>
</evidence>
<comment type="caution">
    <text evidence="8">Lacks conserved residue(s) required for the propagation of feature annotation.</text>
</comment>
<dbReference type="Proteomes" id="UP000008366">
    <property type="component" value="Unassembled WGS sequence"/>
</dbReference>
<evidence type="ECO:0000256" key="2">
    <source>
        <dbReference type="ARBA" id="ARBA00010100"/>
    </source>
</evidence>
<keyword evidence="7 8" id="KW-0472">Membrane</keyword>
<gene>
    <name evidence="9" type="ORF">KILIM_049_00050</name>
</gene>